<dbReference type="Gene3D" id="3.90.470.20">
    <property type="entry name" value="4'-phosphopantetheinyl transferase domain"/>
    <property type="match status" value="1"/>
</dbReference>
<dbReference type="InterPro" id="IPR037143">
    <property type="entry name" value="4-PPantetheinyl_Trfase_dom_sf"/>
</dbReference>
<feature type="region of interest" description="Disordered" evidence="1">
    <location>
        <begin position="200"/>
        <end position="219"/>
    </location>
</feature>
<evidence type="ECO:0000313" key="2">
    <source>
        <dbReference type="EMBL" id="GAA0586851.1"/>
    </source>
</evidence>
<comment type="caution">
    <text evidence="2">The sequence shown here is derived from an EMBL/GenBank/DDBJ whole genome shotgun (WGS) entry which is preliminary data.</text>
</comment>
<evidence type="ECO:0000313" key="3">
    <source>
        <dbReference type="Proteomes" id="UP001500668"/>
    </source>
</evidence>
<organism evidence="2 3">
    <name type="scientific">Streptomyces crystallinus</name>
    <dbReference type="NCBI Taxonomy" id="68191"/>
    <lineage>
        <taxon>Bacteria</taxon>
        <taxon>Bacillati</taxon>
        <taxon>Actinomycetota</taxon>
        <taxon>Actinomycetes</taxon>
        <taxon>Kitasatosporales</taxon>
        <taxon>Streptomycetaceae</taxon>
        <taxon>Streptomyces</taxon>
    </lineage>
</organism>
<dbReference type="EMBL" id="BAAACA010000009">
    <property type="protein sequence ID" value="GAA0586851.1"/>
    <property type="molecule type" value="Genomic_DNA"/>
</dbReference>
<evidence type="ECO:0008006" key="4">
    <source>
        <dbReference type="Google" id="ProtNLM"/>
    </source>
</evidence>
<accession>A0ABN1FAZ2</accession>
<dbReference type="SUPFAM" id="SSF56214">
    <property type="entry name" value="4'-phosphopantetheinyl transferase"/>
    <property type="match status" value="1"/>
</dbReference>
<dbReference type="Proteomes" id="UP001500668">
    <property type="component" value="Unassembled WGS sequence"/>
</dbReference>
<sequence length="219" mass="23358">MTATPTPVTATVATTAEVLAHPDLAEDLLAPWELRRLARVRLPRRRDDVLAARLLLRLCVARVTDSAPGAVELAQYCAQCGGAEHGRPYLPGLPHIGVSLSHADGVVAAAAGAGALGIDVEPRDRRPAPLPVVRRLFPDEDPCDGGALLRAWVRREALFKAGRRDPAHLIEWTDRGRGAVAALASTGPATTMDWAIRRSSVPHQGQDSRVYGNCGSPPE</sequence>
<name>A0ABN1FAZ2_9ACTN</name>
<evidence type="ECO:0000256" key="1">
    <source>
        <dbReference type="SAM" id="MobiDB-lite"/>
    </source>
</evidence>
<proteinExistence type="predicted"/>
<protein>
    <recommendedName>
        <fullName evidence="4">Phosphopantetheinyl transferase</fullName>
    </recommendedName>
</protein>
<dbReference type="RefSeq" id="WP_344071470.1">
    <property type="nucleotide sequence ID" value="NZ_BAAACA010000009.1"/>
</dbReference>
<reference evidence="2 3" key="1">
    <citation type="journal article" date="2019" name="Int. J. Syst. Evol. Microbiol.">
        <title>The Global Catalogue of Microorganisms (GCM) 10K type strain sequencing project: providing services to taxonomists for standard genome sequencing and annotation.</title>
        <authorList>
            <consortium name="The Broad Institute Genomics Platform"/>
            <consortium name="The Broad Institute Genome Sequencing Center for Infectious Disease"/>
            <person name="Wu L."/>
            <person name="Ma J."/>
        </authorList>
    </citation>
    <scope>NUCLEOTIDE SEQUENCE [LARGE SCALE GENOMIC DNA]</scope>
    <source>
        <strain evidence="2 3">JCM 5067</strain>
    </source>
</reference>
<keyword evidence="3" id="KW-1185">Reference proteome</keyword>
<gene>
    <name evidence="2" type="ORF">GCM10010394_14880</name>
</gene>